<keyword evidence="7" id="KW-0472">Membrane</keyword>
<evidence type="ECO:0000256" key="5">
    <source>
        <dbReference type="ARBA" id="ARBA00022692"/>
    </source>
</evidence>
<reference evidence="15 16" key="1">
    <citation type="submission" date="2018-07" db="EMBL/GenBank/DDBJ databases">
        <title>Genomic Encyclopedia of Type Strains, Phase IV (KMG-IV): sequencing the most valuable type-strain genomes for metagenomic binning, comparative biology and taxonomic classification.</title>
        <authorList>
            <person name="Goeker M."/>
        </authorList>
    </citation>
    <scope>NUCLEOTIDE SEQUENCE [LARGE SCALE GENOMIC DNA]</scope>
    <source>
        <strain evidence="15 16">DSM 14324</strain>
    </source>
</reference>
<feature type="domain" description="TamA POTRA" evidence="14">
    <location>
        <begin position="40"/>
        <end position="109"/>
    </location>
</feature>
<proteinExistence type="inferred from homology"/>
<dbReference type="InterPro" id="IPR039910">
    <property type="entry name" value="D15-like"/>
</dbReference>
<name>A0A3D9DZT0_9GAMM</name>
<evidence type="ECO:0000256" key="9">
    <source>
        <dbReference type="ARBA" id="ARBA00033063"/>
    </source>
</evidence>
<accession>A0A3D9DZT0</accession>
<comment type="subcellular location">
    <subcellularLocation>
        <location evidence="1">Cell outer membrane</location>
    </subcellularLocation>
</comment>
<evidence type="ECO:0000313" key="15">
    <source>
        <dbReference type="EMBL" id="REC96231.1"/>
    </source>
</evidence>
<dbReference type="PANTHER" id="PTHR12815">
    <property type="entry name" value="SORTING AND ASSEMBLY MACHINERY SAMM50 PROTEIN FAMILY MEMBER"/>
    <property type="match status" value="1"/>
</dbReference>
<evidence type="ECO:0000256" key="2">
    <source>
        <dbReference type="ARBA" id="ARBA00010248"/>
    </source>
</evidence>
<dbReference type="InterPro" id="IPR035243">
    <property type="entry name" value="TamA_POTRA_Dom_1"/>
</dbReference>
<evidence type="ECO:0000259" key="14">
    <source>
        <dbReference type="Pfam" id="PF17243"/>
    </source>
</evidence>
<comment type="caution">
    <text evidence="15">The sequence shown here is derived from an EMBL/GenBank/DDBJ whole genome shotgun (WGS) entry which is preliminary data.</text>
</comment>
<evidence type="ECO:0000256" key="10">
    <source>
        <dbReference type="ARBA" id="ARBA00093548"/>
    </source>
</evidence>
<dbReference type="GO" id="GO:0009279">
    <property type="term" value="C:cell outer membrane"/>
    <property type="evidence" value="ECO:0007669"/>
    <property type="project" value="UniProtKB-SubCell"/>
</dbReference>
<feature type="domain" description="Bacterial surface antigen (D15)" evidence="13">
    <location>
        <begin position="324"/>
        <end position="628"/>
    </location>
</feature>
<dbReference type="Pfam" id="PF01103">
    <property type="entry name" value="Omp85"/>
    <property type="match status" value="1"/>
</dbReference>
<dbReference type="EMBL" id="QRDJ01000006">
    <property type="protein sequence ID" value="REC96231.1"/>
    <property type="molecule type" value="Genomic_DNA"/>
</dbReference>
<feature type="chain" id="PRO_5017594819" description="Translocation and assembly module subunit TamA" evidence="12">
    <location>
        <begin position="37"/>
        <end position="628"/>
    </location>
</feature>
<dbReference type="InterPro" id="IPR000184">
    <property type="entry name" value="Bac_surfAg_D15"/>
</dbReference>
<keyword evidence="6 12" id="KW-0732">Signal</keyword>
<feature type="signal peptide" evidence="12">
    <location>
        <begin position="1"/>
        <end position="36"/>
    </location>
</feature>
<keyword evidence="8" id="KW-0998">Cell outer membrane</keyword>
<evidence type="ECO:0000256" key="3">
    <source>
        <dbReference type="ARBA" id="ARBA00015419"/>
    </source>
</evidence>
<feature type="compositionally biased region" description="Basic and acidic residues" evidence="11">
    <location>
        <begin position="276"/>
        <end position="291"/>
    </location>
</feature>
<evidence type="ECO:0000313" key="16">
    <source>
        <dbReference type="Proteomes" id="UP000256334"/>
    </source>
</evidence>
<keyword evidence="5" id="KW-0812">Transmembrane</keyword>
<feature type="region of interest" description="Disordered" evidence="11">
    <location>
        <begin position="259"/>
        <end position="303"/>
    </location>
</feature>
<keyword evidence="16" id="KW-1185">Reference proteome</keyword>
<gene>
    <name evidence="15" type="ORF">C8D72_0911</name>
</gene>
<sequence>MRSFSRNGMIAGTPTRKLLLLTLLVTSLCQAPAVFAIDAEVRGVRGELATNIRNYLQSLDIPGNAETQTYSYSAEVTQRVKDALKPYGYYEPEISVSFRNREEVIVDVDRGKPVRVRSVVVRVEGEAENDEPFQEALDANPLADLEGKRLLHTPYDTLKTRLTGLALERGYFDARYRQSRIEVHPWEHAAYISLVFESGERYRFGDIFVSGSQIREERLRRMAPFDPDDRYLATDVALYSQRLGDAGWFRSISVRPRLDERSRQSPSSMVTSSPDARVEGEDPDSGGRDFQDDLAVQERPQRATVPIEVSVTPEDRHKFETGIGYSTDVGPRVNFGWNMPWLNDQGHSLNNDLSLSGPEQTLVGEYNVPLANPARDNYYMRYGFKNTDRSESDTRSFESSVSFGREWRFENDWIQNAYLRTTYEDFTQGDEKDQVVLFIPGMSWTRTRTDETRFPMWGDRQDILVEGSSDAWGSDANFLRTRLNSQWVRSLGANNRFVARATAGATSTDDFSQVPPSLRFFTGGDSSVRGYEYETIAPENSDGDLLGGKHLLVGSLEYQRQVANNWWGATFVDTGNAFNDWWPDDLKTSAGVGVRWISPVGPVRLDIAHPFDSEENSWRLHFGIGPEF</sequence>
<organism evidence="15 16">
    <name type="scientific">Kushneria indalinina DSM 14324</name>
    <dbReference type="NCBI Taxonomy" id="1122140"/>
    <lineage>
        <taxon>Bacteria</taxon>
        <taxon>Pseudomonadati</taxon>
        <taxon>Pseudomonadota</taxon>
        <taxon>Gammaproteobacteria</taxon>
        <taxon>Oceanospirillales</taxon>
        <taxon>Halomonadaceae</taxon>
        <taxon>Kushneria</taxon>
    </lineage>
</organism>
<dbReference type="PANTHER" id="PTHR12815:SF47">
    <property type="entry name" value="TRANSLOCATION AND ASSEMBLY MODULE SUBUNIT TAMA"/>
    <property type="match status" value="1"/>
</dbReference>
<dbReference type="Proteomes" id="UP000256334">
    <property type="component" value="Unassembled WGS sequence"/>
</dbReference>
<evidence type="ECO:0000256" key="6">
    <source>
        <dbReference type="ARBA" id="ARBA00022729"/>
    </source>
</evidence>
<evidence type="ECO:0000256" key="12">
    <source>
        <dbReference type="SAM" id="SignalP"/>
    </source>
</evidence>
<evidence type="ECO:0000256" key="1">
    <source>
        <dbReference type="ARBA" id="ARBA00004442"/>
    </source>
</evidence>
<feature type="compositionally biased region" description="Polar residues" evidence="11">
    <location>
        <begin position="264"/>
        <end position="274"/>
    </location>
</feature>
<dbReference type="GO" id="GO:0097347">
    <property type="term" value="C:TAM protein secretion complex"/>
    <property type="evidence" value="ECO:0007669"/>
    <property type="project" value="TreeGrafter"/>
</dbReference>
<evidence type="ECO:0000259" key="13">
    <source>
        <dbReference type="Pfam" id="PF01103"/>
    </source>
</evidence>
<keyword evidence="4" id="KW-1134">Transmembrane beta strand</keyword>
<dbReference type="Gene3D" id="2.40.160.50">
    <property type="entry name" value="membrane protein fhac: a member of the omp85/tpsb transporter family"/>
    <property type="match status" value="1"/>
</dbReference>
<dbReference type="AlphaFoldDB" id="A0A3D9DZT0"/>
<evidence type="ECO:0000256" key="11">
    <source>
        <dbReference type="SAM" id="MobiDB-lite"/>
    </source>
</evidence>
<dbReference type="Pfam" id="PF17243">
    <property type="entry name" value="POTRA_TamA_1"/>
    <property type="match status" value="1"/>
</dbReference>
<protein>
    <recommendedName>
        <fullName evidence="3">Translocation and assembly module subunit TamA</fullName>
    </recommendedName>
    <alternativeName>
        <fullName evidence="9">Autotransporter assembly factor TamA</fullName>
    </alternativeName>
</protein>
<comment type="subunit">
    <text evidence="10">Interacts with TamB to form the translocation and assembly module (TAM).</text>
</comment>
<comment type="similarity">
    <text evidence="2">Belongs to the TamA family.</text>
</comment>
<dbReference type="GO" id="GO:0009306">
    <property type="term" value="P:protein secretion"/>
    <property type="evidence" value="ECO:0007669"/>
    <property type="project" value="TreeGrafter"/>
</dbReference>
<evidence type="ECO:0000256" key="4">
    <source>
        <dbReference type="ARBA" id="ARBA00022452"/>
    </source>
</evidence>
<dbReference type="Gene3D" id="3.10.20.310">
    <property type="entry name" value="membrane protein fhac"/>
    <property type="match status" value="3"/>
</dbReference>
<evidence type="ECO:0000256" key="7">
    <source>
        <dbReference type="ARBA" id="ARBA00023136"/>
    </source>
</evidence>
<evidence type="ECO:0000256" key="8">
    <source>
        <dbReference type="ARBA" id="ARBA00023237"/>
    </source>
</evidence>
<dbReference type="RefSeq" id="WP_245955145.1">
    <property type="nucleotide sequence ID" value="NZ_QRDJ01000006.1"/>
</dbReference>